<dbReference type="Proteomes" id="UP000001299">
    <property type="component" value="Chromosome 1"/>
</dbReference>
<dbReference type="GO" id="GO:0005737">
    <property type="term" value="C:cytoplasm"/>
    <property type="evidence" value="ECO:0007669"/>
    <property type="project" value="UniProtKB-SubCell"/>
</dbReference>
<dbReference type="HOGENOM" id="CLU_986208_0_0_9"/>
<dbReference type="STRING" id="515622.bpr_I1031"/>
<dbReference type="EC" id="5.2.1.8" evidence="10"/>
<evidence type="ECO:0000256" key="3">
    <source>
        <dbReference type="ARBA" id="ARBA00006577"/>
    </source>
</evidence>
<dbReference type="Gene3D" id="3.30.420.130">
    <property type="entry name" value="Dinitrogenase iron-molybdenum cofactor biosynthesis domain"/>
    <property type="match status" value="1"/>
</dbReference>
<evidence type="ECO:0000256" key="8">
    <source>
        <dbReference type="ARBA" id="ARBA00037071"/>
    </source>
</evidence>
<evidence type="ECO:0000256" key="6">
    <source>
        <dbReference type="ARBA" id="ARBA00023186"/>
    </source>
</evidence>
<evidence type="ECO:0000256" key="4">
    <source>
        <dbReference type="ARBA" id="ARBA00022490"/>
    </source>
</evidence>
<dbReference type="InterPro" id="IPR003731">
    <property type="entry name" value="Di-Nase_FeMo-co_biosynth"/>
</dbReference>
<evidence type="ECO:0000259" key="11">
    <source>
        <dbReference type="PROSITE" id="PS50059"/>
    </source>
</evidence>
<evidence type="ECO:0000256" key="2">
    <source>
        <dbReference type="ARBA" id="ARBA00004496"/>
    </source>
</evidence>
<evidence type="ECO:0000313" key="13">
    <source>
        <dbReference type="Proteomes" id="UP000001299"/>
    </source>
</evidence>
<reference evidence="12 13" key="1">
    <citation type="journal article" date="2010" name="PLoS ONE">
        <title>The glycobiome of the rumen bacterium Butyrivibrio proteoclasticus B316(T) highlights adaptation to a polysaccharide-rich environment.</title>
        <authorList>
            <person name="Kelly W.J."/>
            <person name="Leahy S.C."/>
            <person name="Altermann E."/>
            <person name="Yeoman C.J."/>
            <person name="Dunne J.C."/>
            <person name="Kong Z."/>
            <person name="Pacheco D.M."/>
            <person name="Li D."/>
            <person name="Noel S.J."/>
            <person name="Moon C.D."/>
            <person name="Cookson A.L."/>
            <person name="Attwood G.T."/>
        </authorList>
    </citation>
    <scope>NUCLEOTIDE SEQUENCE [LARGE SCALE GENOMIC DNA]</scope>
    <source>
        <strain evidence="13">ATCC 51982 / DSM 14932 / B316</strain>
    </source>
</reference>
<dbReference type="InterPro" id="IPR033913">
    <property type="entry name" value="MTH1175_dom"/>
</dbReference>
<keyword evidence="4" id="KW-0963">Cytoplasm</keyword>
<keyword evidence="13" id="KW-1185">Reference proteome</keyword>
<evidence type="ECO:0000256" key="5">
    <source>
        <dbReference type="ARBA" id="ARBA00023110"/>
    </source>
</evidence>
<dbReference type="InterPro" id="IPR001179">
    <property type="entry name" value="PPIase_FKBP_dom"/>
</dbReference>
<feature type="domain" description="PPIase FKBP-type" evidence="11">
    <location>
        <begin position="177"/>
        <end position="272"/>
    </location>
</feature>
<protein>
    <recommendedName>
        <fullName evidence="10">Peptidyl-prolyl cis-trans isomerase</fullName>
        <ecNumber evidence="10">5.2.1.8</ecNumber>
    </recommendedName>
</protein>
<dbReference type="Gene3D" id="3.10.50.40">
    <property type="match status" value="1"/>
</dbReference>
<keyword evidence="7 9" id="KW-0413">Isomerase</keyword>
<dbReference type="SUPFAM" id="SSF53146">
    <property type="entry name" value="Nitrogenase accessory factor-like"/>
    <property type="match status" value="1"/>
</dbReference>
<dbReference type="RefSeq" id="WP_013280429.1">
    <property type="nucleotide sequence ID" value="NC_014387.1"/>
</dbReference>
<comment type="function">
    <text evidence="8">Also involved in hydrogenase metallocenter assembly, probably by participating in the nickel insertion step. This function in hydrogenase biosynthesis requires chaperone activity and the presence of the metal-binding domain, but not PPIase activity.</text>
</comment>
<dbReference type="PROSITE" id="PS50059">
    <property type="entry name" value="FKBP_PPIASE"/>
    <property type="match status" value="1"/>
</dbReference>
<dbReference type="EMBL" id="CP001810">
    <property type="protein sequence ID" value="ADL33773.1"/>
    <property type="molecule type" value="Genomic_DNA"/>
</dbReference>
<evidence type="ECO:0000256" key="10">
    <source>
        <dbReference type="RuleBase" id="RU003915"/>
    </source>
</evidence>
<dbReference type="InterPro" id="IPR036105">
    <property type="entry name" value="DiNase_FeMo-co_biosyn_sf"/>
</dbReference>
<evidence type="ECO:0000256" key="1">
    <source>
        <dbReference type="ARBA" id="ARBA00000971"/>
    </source>
</evidence>
<evidence type="ECO:0000313" key="12">
    <source>
        <dbReference type="EMBL" id="ADL33773.1"/>
    </source>
</evidence>
<comment type="similarity">
    <text evidence="3 10">Belongs to the FKBP-type PPIase family.</text>
</comment>
<dbReference type="SUPFAM" id="SSF54534">
    <property type="entry name" value="FKBP-like"/>
    <property type="match status" value="1"/>
</dbReference>
<comment type="catalytic activity">
    <reaction evidence="1 9 10">
        <text>[protein]-peptidylproline (omega=180) = [protein]-peptidylproline (omega=0)</text>
        <dbReference type="Rhea" id="RHEA:16237"/>
        <dbReference type="Rhea" id="RHEA-COMP:10747"/>
        <dbReference type="Rhea" id="RHEA-COMP:10748"/>
        <dbReference type="ChEBI" id="CHEBI:83833"/>
        <dbReference type="ChEBI" id="CHEBI:83834"/>
        <dbReference type="EC" id="5.2.1.8"/>
    </reaction>
</comment>
<keyword evidence="6" id="KW-0143">Chaperone</keyword>
<proteinExistence type="inferred from homology"/>
<dbReference type="PANTHER" id="PTHR47861">
    <property type="entry name" value="FKBP-TYPE PEPTIDYL-PROLYL CIS-TRANS ISOMERASE SLYD"/>
    <property type="match status" value="1"/>
</dbReference>
<organism evidence="12 13">
    <name type="scientific">Butyrivibrio proteoclasticus (strain ATCC 51982 / DSM 14932 / B316)</name>
    <name type="common">Clostridium proteoclasticum</name>
    <dbReference type="NCBI Taxonomy" id="515622"/>
    <lineage>
        <taxon>Bacteria</taxon>
        <taxon>Bacillati</taxon>
        <taxon>Bacillota</taxon>
        <taxon>Clostridia</taxon>
        <taxon>Lachnospirales</taxon>
        <taxon>Lachnospiraceae</taxon>
        <taxon>Butyrivibrio</taxon>
    </lineage>
</organism>
<dbReference type="GO" id="GO:0003755">
    <property type="term" value="F:peptidyl-prolyl cis-trans isomerase activity"/>
    <property type="evidence" value="ECO:0007669"/>
    <property type="project" value="UniProtKB-UniRule"/>
</dbReference>
<evidence type="ECO:0000256" key="9">
    <source>
        <dbReference type="PROSITE-ProRule" id="PRU00277"/>
    </source>
</evidence>
<accession>E0S1U8</accession>
<dbReference type="AlphaFoldDB" id="E0S1U8"/>
<dbReference type="Pfam" id="PF02579">
    <property type="entry name" value="Nitro_FeMo-Co"/>
    <property type="match status" value="1"/>
</dbReference>
<dbReference type="InterPro" id="IPR046357">
    <property type="entry name" value="PPIase_dom_sf"/>
</dbReference>
<sequence length="315" mass="33424">MKIAVTYDNGQVFQHFGHTENFKFYEVNDNNEIVSSKVSGTNGTGHEALADLLSDEDVDVLICGGIGGGAMDALESNSITVCSGASGDADEAVKNYLSGALESTGVNCDHHDHHHEDDAHDEVSAQNEEDIEAESGCGGCGGCGSDDEEGCGSGCGGCGGGCGGCHSGPLFEGKNVGKTCRVHYTGTFNDGTKFDSSYDRGQTLDFVCGMGMMILGFDKAVAEMNVGDIIDIHLDPNEAYGPFDPNAIIKLKISDLPGSEELNVDERVYLQDVYGRPVPVKVIEKTDSEITFDANHEMAGKELNFKIELVEVKDN</sequence>
<evidence type="ECO:0000256" key="7">
    <source>
        <dbReference type="ARBA" id="ARBA00023235"/>
    </source>
</evidence>
<dbReference type="eggNOG" id="COG1047">
    <property type="taxonomic scope" value="Bacteria"/>
</dbReference>
<dbReference type="eggNOG" id="COG1433">
    <property type="taxonomic scope" value="Bacteria"/>
</dbReference>
<keyword evidence="5 9" id="KW-0697">Rotamase</keyword>
<dbReference type="CDD" id="cd00851">
    <property type="entry name" value="MTH1175"/>
    <property type="match status" value="1"/>
</dbReference>
<dbReference type="GO" id="GO:0042026">
    <property type="term" value="P:protein refolding"/>
    <property type="evidence" value="ECO:0007669"/>
    <property type="project" value="UniProtKB-ARBA"/>
</dbReference>
<dbReference type="KEGG" id="bpb:bpr_I1031"/>
<dbReference type="Pfam" id="PF00254">
    <property type="entry name" value="FKBP_C"/>
    <property type="match status" value="1"/>
</dbReference>
<comment type="subcellular location">
    <subcellularLocation>
        <location evidence="2">Cytoplasm</location>
    </subcellularLocation>
</comment>
<name>E0S1U8_BUTPB</name>
<dbReference type="PANTHER" id="PTHR47861:SF3">
    <property type="entry name" value="FKBP-TYPE PEPTIDYL-PROLYL CIS-TRANS ISOMERASE SLYD"/>
    <property type="match status" value="1"/>
</dbReference>
<gene>
    <name evidence="12" type="ordered locus">bpr_I1031</name>
</gene>